<dbReference type="RefSeq" id="WP_207259310.1">
    <property type="nucleotide sequence ID" value="NZ_JAFMPP010000020.1"/>
</dbReference>
<feature type="compositionally biased region" description="Basic residues" evidence="1">
    <location>
        <begin position="71"/>
        <end position="80"/>
    </location>
</feature>
<evidence type="ECO:0000256" key="1">
    <source>
        <dbReference type="SAM" id="MobiDB-lite"/>
    </source>
</evidence>
<organism evidence="2 3">
    <name type="scientific">Jiella flava</name>
    <dbReference type="NCBI Taxonomy" id="2816857"/>
    <lineage>
        <taxon>Bacteria</taxon>
        <taxon>Pseudomonadati</taxon>
        <taxon>Pseudomonadota</taxon>
        <taxon>Alphaproteobacteria</taxon>
        <taxon>Hyphomicrobiales</taxon>
        <taxon>Aurantimonadaceae</taxon>
        <taxon>Jiella</taxon>
    </lineage>
</organism>
<dbReference type="Proteomes" id="UP000664122">
    <property type="component" value="Unassembled WGS sequence"/>
</dbReference>
<proteinExistence type="predicted"/>
<keyword evidence="3" id="KW-1185">Reference proteome</keyword>
<sequence>MESNGLRFSHQGQIFKMLIARYTLEAQAAIGGDPAVSCQSGFQNFLLQLSIDNIRISLVAAETRGLTRKAGGSKRRRLATGRRPGTTKFVGRSN</sequence>
<accession>A0A939G369</accession>
<evidence type="ECO:0000313" key="3">
    <source>
        <dbReference type="Proteomes" id="UP000664122"/>
    </source>
</evidence>
<name>A0A939G369_9HYPH</name>
<comment type="caution">
    <text evidence="2">The sequence shown here is derived from an EMBL/GenBank/DDBJ whole genome shotgun (WGS) entry which is preliminary data.</text>
</comment>
<gene>
    <name evidence="2" type="ORF">J1C48_17600</name>
</gene>
<reference evidence="2" key="1">
    <citation type="submission" date="2021-03" db="EMBL/GenBank/DDBJ databases">
        <title>Whole genome sequence of Jiella sp. CQZ9-1.</title>
        <authorList>
            <person name="Tuo L."/>
        </authorList>
    </citation>
    <scope>NUCLEOTIDE SEQUENCE</scope>
    <source>
        <strain evidence="2">CQZ9-1</strain>
    </source>
</reference>
<evidence type="ECO:0000313" key="2">
    <source>
        <dbReference type="EMBL" id="MBO0664397.1"/>
    </source>
</evidence>
<dbReference type="AlphaFoldDB" id="A0A939G369"/>
<protein>
    <submittedName>
        <fullName evidence="2">Uncharacterized protein</fullName>
    </submittedName>
</protein>
<dbReference type="EMBL" id="JAFMPP010000020">
    <property type="protein sequence ID" value="MBO0664397.1"/>
    <property type="molecule type" value="Genomic_DNA"/>
</dbReference>
<feature type="region of interest" description="Disordered" evidence="1">
    <location>
        <begin position="70"/>
        <end position="94"/>
    </location>
</feature>